<dbReference type="EMBL" id="EQ962652">
    <property type="protein sequence ID" value="EED23531.1"/>
    <property type="molecule type" value="Genomic_DNA"/>
</dbReference>
<proteinExistence type="predicted"/>
<protein>
    <recommendedName>
        <fullName evidence="3">Aminoglycoside phosphotransferase domain-containing protein</fullName>
    </recommendedName>
</protein>
<evidence type="ECO:0008006" key="3">
    <source>
        <dbReference type="Google" id="ProtNLM"/>
    </source>
</evidence>
<dbReference type="GeneID" id="8102634"/>
<accession>B8LT23</accession>
<dbReference type="STRING" id="441959.B8LT23"/>
<gene>
    <name evidence="1" type="ORF">TSTA_069510</name>
</gene>
<organism evidence="1 2">
    <name type="scientific">Talaromyces stipitatus (strain ATCC 10500 / CBS 375.48 / QM 6759 / NRRL 1006)</name>
    <name type="common">Penicillium stipitatum</name>
    <dbReference type="NCBI Taxonomy" id="441959"/>
    <lineage>
        <taxon>Eukaryota</taxon>
        <taxon>Fungi</taxon>
        <taxon>Dikarya</taxon>
        <taxon>Ascomycota</taxon>
        <taxon>Pezizomycotina</taxon>
        <taxon>Eurotiomycetes</taxon>
        <taxon>Eurotiomycetidae</taxon>
        <taxon>Eurotiales</taxon>
        <taxon>Trichocomaceae</taxon>
        <taxon>Talaromyces</taxon>
        <taxon>Talaromyces sect. Talaromyces</taxon>
    </lineage>
</organism>
<dbReference type="Proteomes" id="UP000001745">
    <property type="component" value="Unassembled WGS sequence"/>
</dbReference>
<reference evidence="2" key="1">
    <citation type="journal article" date="2015" name="Genome Announc.">
        <title>Genome sequence of the AIDS-associated pathogen Penicillium marneffei (ATCC18224) and its near taxonomic relative Talaromyces stipitatus (ATCC10500).</title>
        <authorList>
            <person name="Nierman W.C."/>
            <person name="Fedorova-Abrams N.D."/>
            <person name="Andrianopoulos A."/>
        </authorList>
    </citation>
    <scope>NUCLEOTIDE SEQUENCE [LARGE SCALE GENOMIC DNA]</scope>
    <source>
        <strain evidence="2">ATCC 10500 / CBS 375.48 / QM 6759 / NRRL 1006</strain>
    </source>
</reference>
<evidence type="ECO:0000313" key="2">
    <source>
        <dbReference type="Proteomes" id="UP000001745"/>
    </source>
</evidence>
<dbReference type="RefSeq" id="XP_002340918.1">
    <property type="nucleotide sequence ID" value="XM_002340877.1"/>
</dbReference>
<dbReference type="SUPFAM" id="SSF56112">
    <property type="entry name" value="Protein kinase-like (PK-like)"/>
    <property type="match status" value="1"/>
</dbReference>
<dbReference type="VEuPathDB" id="FungiDB:TSTA_069510"/>
<keyword evidence="2" id="KW-1185">Reference proteome</keyword>
<dbReference type="AlphaFoldDB" id="B8LT23"/>
<dbReference type="HOGENOM" id="CLU_021768_5_2_1"/>
<dbReference type="OrthoDB" id="8300194at2759"/>
<sequence length="252" mass="28491">MISTMDIVDSECLEAEKPKLRLIYSETIEPPSIILDPNDLQSADTLCPDKMVAHIVLADLDMIVKLGHGVGLGEAEAMHLASTRTTIPVPKLLSAYILDGAILFVALDKSPCRDGIFEAGYGDYTKYSYVRTHPRKASTRGSFTALRDQLTPKVLEGENDIESNFSQQRVHAVPNNPRSEKPQDRNILVRTDGTIVLLDWGLAGFYPEYWEFYRELHSLPWRTSWDHMVEKFIPPFYVEYAVINRVFATVSN</sequence>
<dbReference type="PhylomeDB" id="B8LT23"/>
<evidence type="ECO:0000313" key="1">
    <source>
        <dbReference type="EMBL" id="EED23531.1"/>
    </source>
</evidence>
<name>B8LT23_TALSN</name>
<dbReference type="eggNOG" id="ENOG502SP9R">
    <property type="taxonomic scope" value="Eukaryota"/>
</dbReference>
<dbReference type="InParanoid" id="B8LT23"/>
<dbReference type="InterPro" id="IPR011009">
    <property type="entry name" value="Kinase-like_dom_sf"/>
</dbReference>